<dbReference type="EMBL" id="LZPO01034769">
    <property type="protein sequence ID" value="OBS77096.1"/>
    <property type="molecule type" value="Genomic_DNA"/>
</dbReference>
<organism evidence="6 7">
    <name type="scientific">Neotoma lepida</name>
    <name type="common">Desert woodrat</name>
    <dbReference type="NCBI Taxonomy" id="56216"/>
    <lineage>
        <taxon>Eukaryota</taxon>
        <taxon>Metazoa</taxon>
        <taxon>Chordata</taxon>
        <taxon>Craniata</taxon>
        <taxon>Vertebrata</taxon>
        <taxon>Euteleostomi</taxon>
        <taxon>Mammalia</taxon>
        <taxon>Eutheria</taxon>
        <taxon>Euarchontoglires</taxon>
        <taxon>Glires</taxon>
        <taxon>Rodentia</taxon>
        <taxon>Myomorpha</taxon>
        <taxon>Muroidea</taxon>
        <taxon>Cricetidae</taxon>
        <taxon>Neotominae</taxon>
        <taxon>Neotoma</taxon>
    </lineage>
</organism>
<dbReference type="PANTHER" id="PTHR13140">
    <property type="entry name" value="MYOSIN"/>
    <property type="match status" value="1"/>
</dbReference>
<dbReference type="Pfam" id="PF00063">
    <property type="entry name" value="Myosin_head"/>
    <property type="match status" value="1"/>
</dbReference>
<evidence type="ECO:0000256" key="2">
    <source>
        <dbReference type="ARBA" id="ARBA00022840"/>
    </source>
</evidence>
<dbReference type="GO" id="GO:0016459">
    <property type="term" value="C:myosin complex"/>
    <property type="evidence" value="ECO:0007669"/>
    <property type="project" value="UniProtKB-KW"/>
</dbReference>
<dbReference type="Gene3D" id="1.20.58.530">
    <property type="match status" value="1"/>
</dbReference>
<dbReference type="GO" id="GO:0005737">
    <property type="term" value="C:cytoplasm"/>
    <property type="evidence" value="ECO:0007669"/>
    <property type="project" value="TreeGrafter"/>
</dbReference>
<name>A0A1A6HFS3_NEOLE</name>
<gene>
    <name evidence="6" type="ORF">A6R68_16453</name>
</gene>
<dbReference type="SUPFAM" id="SSF52540">
    <property type="entry name" value="P-loop containing nucleoside triphosphate hydrolases"/>
    <property type="match status" value="1"/>
</dbReference>
<keyword evidence="3 4" id="KW-0009">Actin-binding</keyword>
<dbReference type="GO" id="GO:0000146">
    <property type="term" value="F:microfilament motor activity"/>
    <property type="evidence" value="ECO:0007669"/>
    <property type="project" value="TreeGrafter"/>
</dbReference>
<dbReference type="PROSITE" id="PS51456">
    <property type="entry name" value="MYOSIN_MOTOR"/>
    <property type="match status" value="1"/>
</dbReference>
<dbReference type="GO" id="GO:0005886">
    <property type="term" value="C:plasma membrane"/>
    <property type="evidence" value="ECO:0007669"/>
    <property type="project" value="TreeGrafter"/>
</dbReference>
<evidence type="ECO:0000259" key="5">
    <source>
        <dbReference type="PROSITE" id="PS51456"/>
    </source>
</evidence>
<evidence type="ECO:0000256" key="3">
    <source>
        <dbReference type="ARBA" id="ARBA00023203"/>
    </source>
</evidence>
<dbReference type="InterPro" id="IPR001609">
    <property type="entry name" value="Myosin_head_motor_dom-like"/>
</dbReference>
<feature type="non-terminal residue" evidence="6">
    <location>
        <position position="1"/>
    </location>
</feature>
<keyword evidence="4" id="KW-0518">Myosin</keyword>
<keyword evidence="4" id="KW-0505">Motor protein</keyword>
<dbReference type="GO" id="GO:0032835">
    <property type="term" value="P:glomerulus development"/>
    <property type="evidence" value="ECO:0007669"/>
    <property type="project" value="TreeGrafter"/>
</dbReference>
<dbReference type="GO" id="GO:0005524">
    <property type="term" value="F:ATP binding"/>
    <property type="evidence" value="ECO:0007669"/>
    <property type="project" value="UniProtKB-KW"/>
</dbReference>
<evidence type="ECO:0000313" key="6">
    <source>
        <dbReference type="EMBL" id="OBS77096.1"/>
    </source>
</evidence>
<feature type="domain" description="Myosin motor" evidence="5">
    <location>
        <begin position="1"/>
        <end position="116"/>
    </location>
</feature>
<dbReference type="OrthoDB" id="6108017at2759"/>
<reference evidence="6 7" key="1">
    <citation type="submission" date="2016-06" db="EMBL/GenBank/DDBJ databases">
        <title>The Draft Genome Sequence and Annotation of the Desert Woodrat Neotoma lepida.</title>
        <authorList>
            <person name="Campbell M."/>
            <person name="Oakeson K.F."/>
            <person name="Yandell M."/>
            <person name="Halpert J.R."/>
            <person name="Dearing D."/>
        </authorList>
    </citation>
    <scope>NUCLEOTIDE SEQUENCE [LARGE SCALE GENOMIC DNA]</scope>
    <source>
        <strain evidence="6">417</strain>
        <tissue evidence="6">Liver</tissue>
    </source>
</reference>
<dbReference type="STRING" id="56216.A0A1A6HFS3"/>
<dbReference type="GO" id="GO:0051015">
    <property type="term" value="F:actin filament binding"/>
    <property type="evidence" value="ECO:0007669"/>
    <property type="project" value="TreeGrafter"/>
</dbReference>
<dbReference type="AlphaFoldDB" id="A0A1A6HFS3"/>
<keyword evidence="7" id="KW-1185">Reference proteome</keyword>
<evidence type="ECO:0000313" key="7">
    <source>
        <dbReference type="Proteomes" id="UP000092124"/>
    </source>
</evidence>
<comment type="caution">
    <text evidence="4">Lacks conserved residue(s) required for the propagation of feature annotation.</text>
</comment>
<comment type="similarity">
    <text evidence="4">Belongs to the TRAFAC class myosin-kinesin ATPase superfamily. Myosin family.</text>
</comment>
<dbReference type="GO" id="GO:0007015">
    <property type="term" value="P:actin filament organization"/>
    <property type="evidence" value="ECO:0007669"/>
    <property type="project" value="TreeGrafter"/>
</dbReference>
<evidence type="ECO:0000256" key="4">
    <source>
        <dbReference type="PROSITE-ProRule" id="PRU00782"/>
    </source>
</evidence>
<dbReference type="PANTHER" id="PTHR13140:SF341">
    <property type="entry name" value="UNCONVENTIONAL MYOSIN-IE"/>
    <property type="match status" value="1"/>
</dbReference>
<comment type="caution">
    <text evidence="6">The sequence shown here is derived from an EMBL/GenBank/DDBJ whole genome shotgun (WGS) entry which is preliminary data.</text>
</comment>
<sequence>NPPGIMSILDDVCATMHAVGEGADQTLLQKLQMQIGSHEHFNSWNQGFIIHHYAGKVSYDMDGFCERNRDVLFMDLIELMQSKPEENLEEAAAGSSRLCSIENTTEVSIISRNTGQ</sequence>
<proteinExistence type="inferred from homology"/>
<dbReference type="Proteomes" id="UP000092124">
    <property type="component" value="Unassembled WGS sequence"/>
</dbReference>
<dbReference type="InterPro" id="IPR027417">
    <property type="entry name" value="P-loop_NTPase"/>
</dbReference>
<dbReference type="GO" id="GO:0006897">
    <property type="term" value="P:endocytosis"/>
    <property type="evidence" value="ECO:0007669"/>
    <property type="project" value="TreeGrafter"/>
</dbReference>
<accession>A0A1A6HFS3</accession>
<evidence type="ECO:0000256" key="1">
    <source>
        <dbReference type="ARBA" id="ARBA00022741"/>
    </source>
</evidence>
<keyword evidence="2" id="KW-0067">ATP-binding</keyword>
<protein>
    <recommendedName>
        <fullName evidence="5">Myosin motor domain-containing protein</fullName>
    </recommendedName>
</protein>
<keyword evidence="1" id="KW-0547">Nucleotide-binding</keyword>
<dbReference type="GO" id="GO:0005902">
    <property type="term" value="C:microvillus"/>
    <property type="evidence" value="ECO:0007669"/>
    <property type="project" value="TreeGrafter"/>
</dbReference>